<evidence type="ECO:0000259" key="5">
    <source>
        <dbReference type="Pfam" id="PF00535"/>
    </source>
</evidence>
<feature type="transmembrane region" description="Helical" evidence="4">
    <location>
        <begin position="290"/>
        <end position="310"/>
    </location>
</feature>
<organism evidence="6 7">
    <name type="scientific">Phenylobacterium montanum</name>
    <dbReference type="NCBI Taxonomy" id="2823693"/>
    <lineage>
        <taxon>Bacteria</taxon>
        <taxon>Pseudomonadati</taxon>
        <taxon>Pseudomonadota</taxon>
        <taxon>Alphaproteobacteria</taxon>
        <taxon>Caulobacterales</taxon>
        <taxon>Caulobacteraceae</taxon>
        <taxon>Phenylobacterium</taxon>
    </lineage>
</organism>
<gene>
    <name evidence="6" type="ORF">KCG34_18370</name>
</gene>
<dbReference type="AlphaFoldDB" id="A0A975ITM2"/>
<protein>
    <submittedName>
        <fullName evidence="6">Glycosyltransferase</fullName>
        <ecNumber evidence="6">2.4.-.-</ecNumber>
    </submittedName>
</protein>
<feature type="transmembrane region" description="Helical" evidence="4">
    <location>
        <begin position="317"/>
        <end position="336"/>
    </location>
</feature>
<dbReference type="SUPFAM" id="SSF53448">
    <property type="entry name" value="Nucleotide-diphospho-sugar transferases"/>
    <property type="match status" value="1"/>
</dbReference>
<reference evidence="6" key="1">
    <citation type="submission" date="2021-04" db="EMBL/GenBank/DDBJ databases">
        <title>The complete genome sequence of Caulobacter sp. S6.</title>
        <authorList>
            <person name="Tang Y."/>
            <person name="Ouyang W."/>
            <person name="Liu Q."/>
            <person name="Huang B."/>
            <person name="Guo Z."/>
            <person name="Lei P."/>
        </authorList>
    </citation>
    <scope>NUCLEOTIDE SEQUENCE</scope>
    <source>
        <strain evidence="6">S6</strain>
    </source>
</reference>
<keyword evidence="3 6" id="KW-0808">Transferase</keyword>
<keyword evidence="4" id="KW-1133">Transmembrane helix</keyword>
<keyword evidence="4" id="KW-0472">Membrane</keyword>
<dbReference type="EC" id="2.4.-.-" evidence="6"/>
<dbReference type="PANTHER" id="PTHR43630">
    <property type="entry name" value="POLY-BETA-1,6-N-ACETYL-D-GLUCOSAMINE SYNTHASE"/>
    <property type="match status" value="1"/>
</dbReference>
<proteinExistence type="inferred from homology"/>
<dbReference type="InterPro" id="IPR001173">
    <property type="entry name" value="Glyco_trans_2-like"/>
</dbReference>
<dbReference type="EMBL" id="CP073078">
    <property type="protein sequence ID" value="QUD87017.1"/>
    <property type="molecule type" value="Genomic_DNA"/>
</dbReference>
<evidence type="ECO:0000256" key="3">
    <source>
        <dbReference type="ARBA" id="ARBA00022679"/>
    </source>
</evidence>
<dbReference type="Pfam" id="PF00535">
    <property type="entry name" value="Glycos_transf_2"/>
    <property type="match status" value="1"/>
</dbReference>
<keyword evidence="2 6" id="KW-0328">Glycosyltransferase</keyword>
<feature type="domain" description="Glycosyltransferase 2-like" evidence="5">
    <location>
        <begin position="48"/>
        <end position="210"/>
    </location>
</feature>
<evidence type="ECO:0000313" key="6">
    <source>
        <dbReference type="EMBL" id="QUD87017.1"/>
    </source>
</evidence>
<evidence type="ECO:0000313" key="7">
    <source>
        <dbReference type="Proteomes" id="UP000676409"/>
    </source>
</evidence>
<comment type="similarity">
    <text evidence="1">Belongs to the glycosyltransferase 2 family.</text>
</comment>
<keyword evidence="7" id="KW-1185">Reference proteome</keyword>
<keyword evidence="4" id="KW-0812">Transmembrane</keyword>
<dbReference type="KEGG" id="caul:KCG34_18370"/>
<evidence type="ECO:0000256" key="1">
    <source>
        <dbReference type="ARBA" id="ARBA00006739"/>
    </source>
</evidence>
<sequence>MAILLGAFLLFMVLAAWPYTLYPLSLILMTRPSANPRAITWTRPPLAVCMSAFNEEKVIVAKIESLLAMARAYGPAEIYVYVDGAQDRTAELLQPYADRIHLTVSTARAGKTAGLNLLVAQTEAPLLAFTDANVETPVDSLIRLAESFKDPNVCCVSARLRYVGEDDSGIAVAGAVYWSLEETIKELESRTIGLMGVDGALFMIDRAAYENAPNHLIDDLYVSLTAVTTGRRVISAPDVTVHERGASKWREEFRRKARIACQAWNVHRTLWPRLRRLPPSQLYGYISHRVLKWMTPFTALLAGLSALGLIGLWLGPIVTAGLVVACVALFALGVAFNFGPARFMAMAAISLAGVARGILEAIFTNRTYTVWTPAASVREP</sequence>
<dbReference type="GO" id="GO:0016757">
    <property type="term" value="F:glycosyltransferase activity"/>
    <property type="evidence" value="ECO:0007669"/>
    <property type="project" value="UniProtKB-KW"/>
</dbReference>
<dbReference type="RefSeq" id="WP_211937069.1">
    <property type="nucleotide sequence ID" value="NZ_CP073078.1"/>
</dbReference>
<name>A0A975ITM2_9CAUL</name>
<evidence type="ECO:0000256" key="2">
    <source>
        <dbReference type="ARBA" id="ARBA00022676"/>
    </source>
</evidence>
<dbReference type="InterPro" id="IPR029044">
    <property type="entry name" value="Nucleotide-diphossugar_trans"/>
</dbReference>
<dbReference type="Gene3D" id="3.90.550.10">
    <property type="entry name" value="Spore Coat Polysaccharide Biosynthesis Protein SpsA, Chain A"/>
    <property type="match status" value="1"/>
</dbReference>
<evidence type="ECO:0000256" key="4">
    <source>
        <dbReference type="SAM" id="Phobius"/>
    </source>
</evidence>
<dbReference type="Proteomes" id="UP000676409">
    <property type="component" value="Chromosome"/>
</dbReference>
<accession>A0A975ITM2</accession>
<dbReference type="PANTHER" id="PTHR43630:SF1">
    <property type="entry name" value="POLY-BETA-1,6-N-ACETYL-D-GLUCOSAMINE SYNTHASE"/>
    <property type="match status" value="1"/>
</dbReference>